<dbReference type="InterPro" id="IPR001789">
    <property type="entry name" value="Sig_transdc_resp-reg_receiver"/>
</dbReference>
<evidence type="ECO:0000256" key="3">
    <source>
        <dbReference type="PROSITE-ProRule" id="PRU00169"/>
    </source>
</evidence>
<dbReference type="RefSeq" id="WP_144865327.1">
    <property type="nucleotide sequence ID" value="NZ_LR213791.1"/>
</dbReference>
<dbReference type="PROSITE" id="PS50110">
    <property type="entry name" value="RESPONSE_REGULATORY"/>
    <property type="match status" value="1"/>
</dbReference>
<evidence type="ECO:0000313" key="5">
    <source>
        <dbReference type="EMBL" id="VEP15148.1"/>
    </source>
</evidence>
<dbReference type="InterPro" id="IPR050595">
    <property type="entry name" value="Bact_response_regulator"/>
</dbReference>
<feature type="domain" description="Response regulatory" evidence="4">
    <location>
        <begin position="3"/>
        <end position="119"/>
    </location>
</feature>
<dbReference type="OrthoDB" id="582422at2"/>
<evidence type="ECO:0000256" key="2">
    <source>
        <dbReference type="ARBA" id="ARBA00023012"/>
    </source>
</evidence>
<name>A0A563VUR7_9CYAN</name>
<keyword evidence="5" id="KW-0238">DNA-binding</keyword>
<dbReference type="SUPFAM" id="SSF52172">
    <property type="entry name" value="CheY-like"/>
    <property type="match status" value="1"/>
</dbReference>
<dbReference type="GO" id="GO:0000160">
    <property type="term" value="P:phosphorelay signal transduction system"/>
    <property type="evidence" value="ECO:0007669"/>
    <property type="project" value="UniProtKB-KW"/>
</dbReference>
<accession>A0A563VUR7</accession>
<dbReference type="Pfam" id="PF00072">
    <property type="entry name" value="Response_reg"/>
    <property type="match status" value="1"/>
</dbReference>
<dbReference type="EMBL" id="CAACVJ010000235">
    <property type="protein sequence ID" value="VEP15148.1"/>
    <property type="molecule type" value="Genomic_DNA"/>
</dbReference>
<organism evidence="5 6">
    <name type="scientific">Hyella patelloides LEGE 07179</name>
    <dbReference type="NCBI Taxonomy" id="945734"/>
    <lineage>
        <taxon>Bacteria</taxon>
        <taxon>Bacillati</taxon>
        <taxon>Cyanobacteriota</taxon>
        <taxon>Cyanophyceae</taxon>
        <taxon>Pleurocapsales</taxon>
        <taxon>Hyellaceae</taxon>
        <taxon>Hyella</taxon>
    </lineage>
</organism>
<keyword evidence="6" id="KW-1185">Reference proteome</keyword>
<proteinExistence type="predicted"/>
<evidence type="ECO:0000259" key="4">
    <source>
        <dbReference type="PROSITE" id="PS50110"/>
    </source>
</evidence>
<dbReference type="PANTHER" id="PTHR44591:SF14">
    <property type="entry name" value="PROTEIN PILG"/>
    <property type="match status" value="1"/>
</dbReference>
<dbReference type="SMART" id="SM00448">
    <property type="entry name" value="REC"/>
    <property type="match status" value="1"/>
</dbReference>
<dbReference type="Proteomes" id="UP000320055">
    <property type="component" value="Unassembled WGS sequence"/>
</dbReference>
<keyword evidence="1 3" id="KW-0597">Phosphoprotein</keyword>
<dbReference type="Gene3D" id="3.40.50.2300">
    <property type="match status" value="1"/>
</dbReference>
<sequence>MKTILIVDDLQSELDLMAKYLTNAGYKIIMATNGEEAIAKIQEVHPDAIVTDWMMPKMGGLDICRKLKKNPQTAEIPVVACTVKNRDVDRMWAKKQGIKAYVTKPCTQKDLVSALREAMA</sequence>
<reference evidence="5 6" key="1">
    <citation type="submission" date="2019-01" db="EMBL/GenBank/DDBJ databases">
        <authorList>
            <person name="Brito A."/>
        </authorList>
    </citation>
    <scope>NUCLEOTIDE SEQUENCE [LARGE SCALE GENOMIC DNA]</scope>
    <source>
        <strain evidence="5">1</strain>
    </source>
</reference>
<dbReference type="GO" id="GO:0003677">
    <property type="term" value="F:DNA binding"/>
    <property type="evidence" value="ECO:0007669"/>
    <property type="project" value="UniProtKB-KW"/>
</dbReference>
<evidence type="ECO:0000313" key="6">
    <source>
        <dbReference type="Proteomes" id="UP000320055"/>
    </source>
</evidence>
<dbReference type="AlphaFoldDB" id="A0A563VUR7"/>
<dbReference type="InterPro" id="IPR011006">
    <property type="entry name" value="CheY-like_superfamily"/>
</dbReference>
<feature type="modified residue" description="4-aspartylphosphate" evidence="3">
    <location>
        <position position="52"/>
    </location>
</feature>
<dbReference type="PANTHER" id="PTHR44591">
    <property type="entry name" value="STRESS RESPONSE REGULATOR PROTEIN 1"/>
    <property type="match status" value="1"/>
</dbReference>
<evidence type="ECO:0000256" key="1">
    <source>
        <dbReference type="ARBA" id="ARBA00022553"/>
    </source>
</evidence>
<keyword evidence="2" id="KW-0902">Two-component regulatory system</keyword>
<gene>
    <name evidence="5" type="ORF">H1P_310049</name>
</gene>
<protein>
    <submittedName>
        <fullName evidence="5">Response regulator with CheY-like receiver domain and winged-helix DNA-binding domain</fullName>
    </submittedName>
</protein>